<gene>
    <name evidence="1" type="primary">79</name>
    <name evidence="1" type="ORF">SEA_WAMBURGRXPRESS_80</name>
</gene>
<proteinExistence type="predicted"/>
<name>A0A386KB22_9CAUD</name>
<protein>
    <submittedName>
        <fullName evidence="1">Uncharacterized protein</fullName>
    </submittedName>
</protein>
<organism evidence="1 2">
    <name type="scientific">Mycobacterium phage Wamburgrxpress</name>
    <dbReference type="NCBI Taxonomy" id="2315617"/>
    <lineage>
        <taxon>Viruses</taxon>
        <taxon>Duplodnaviria</taxon>
        <taxon>Heunggongvirae</taxon>
        <taxon>Uroviricota</taxon>
        <taxon>Caudoviricetes</taxon>
        <taxon>Vilmaviridae</taxon>
        <taxon>Lclasvirinae</taxon>
        <taxon>Bronvirus</taxon>
        <taxon>Bronvirus joedirt</taxon>
        <taxon>Mycobacterium virus JoeDirt</taxon>
    </lineage>
</organism>
<evidence type="ECO:0000313" key="2">
    <source>
        <dbReference type="Proteomes" id="UP000267267"/>
    </source>
</evidence>
<sequence>MLLSTKIKLTNGAVLCYEYNSLLDRHSVSYRHGCAEGFWMKFVKKPGEIINLIAPYRDGNPEVGELIAWLSEQAKLPRYA</sequence>
<dbReference type="EMBL" id="MH744425">
    <property type="protein sequence ID" value="AYD82257.1"/>
    <property type="molecule type" value="Genomic_DNA"/>
</dbReference>
<accession>A0A386KB22</accession>
<dbReference type="Proteomes" id="UP000267267">
    <property type="component" value="Segment"/>
</dbReference>
<evidence type="ECO:0000313" key="1">
    <source>
        <dbReference type="EMBL" id="AYD82257.1"/>
    </source>
</evidence>
<reference evidence="1 2" key="1">
    <citation type="submission" date="2018-08" db="EMBL/GenBank/DDBJ databases">
        <authorList>
            <person name="Hellinger R.D."/>
            <person name="Sparks H.E."/>
            <person name="Pedulla M.L."/>
            <person name="Garlena R.A."/>
            <person name="Russell D.A."/>
            <person name="Pope W.H."/>
            <person name="Jacobs-Sera D."/>
            <person name="Hatfull G.F."/>
        </authorList>
    </citation>
    <scope>NUCLEOTIDE SEQUENCE [LARGE SCALE GENOMIC DNA]</scope>
</reference>